<accession>A0AAN8WI54</accession>
<dbReference type="Pfam" id="PF01607">
    <property type="entry name" value="CBM_14"/>
    <property type="match status" value="1"/>
</dbReference>
<dbReference type="GO" id="GO:0008061">
    <property type="term" value="F:chitin binding"/>
    <property type="evidence" value="ECO:0007669"/>
    <property type="project" value="InterPro"/>
</dbReference>
<dbReference type="Proteomes" id="UP001381693">
    <property type="component" value="Unassembled WGS sequence"/>
</dbReference>
<sequence length="604" mass="64215">MEDAHVQRALFSLAALQHWASENAHDTTFIDMYSLNTKDSDYPKKGFNNIGHSTRYGYILRKKRSANNNQTSLPAPSDHMSNSNVVSNTSSSSIIPSPTRITPTLSTVTISTVPLAISTVPLTTTVTLPPSTVTVTNTVTVGVFSNTALPSSQEVPLAMTSTTVTPLDLVRNDSKATEELVQPSISVTEVSTNSSVTPSLLPLEVSSSTNNASVANTVSLQNQTAVESNLETSTSGNKTSNDTIPITSTLATVLQSNVAVTEPSVEYDNSTASSNNITAISNETALNTSIPFTTLPPGDKVTEPYVESDNFTLLSNVTTTTISSSPNVIPPEGSINASTTVVPNNSESSANSTAPIGTQAPAPTTGPFTRDNLPETNFTCKDKKLEQFYPDTEANCQVFHYCSPGFDDNQILDLKFLCTGATMFDVKTQKCENMTNVTCGEPPIDIVEVNTVATDIIPIIENTTNQTAALTPAGIDTTITTTTAEPITEVTPTEIPDIPVIREETSTPSDIEAPSTTELGALAETHTDLIDTPIEVEEFVADQSEPITDLPIELSTSAVPHPDSITQINSLSDVFTSPNDTDVSEQVSKHSSITDSENTNIETP</sequence>
<dbReference type="GO" id="GO:0005576">
    <property type="term" value="C:extracellular region"/>
    <property type="evidence" value="ECO:0007669"/>
    <property type="project" value="InterPro"/>
</dbReference>
<evidence type="ECO:0000256" key="1">
    <source>
        <dbReference type="SAM" id="MobiDB-lite"/>
    </source>
</evidence>
<feature type="domain" description="Chitin-binding type-2" evidence="2">
    <location>
        <begin position="377"/>
        <end position="441"/>
    </location>
</feature>
<dbReference type="EMBL" id="JAXCGZ010023317">
    <property type="protein sequence ID" value="KAK7013630.1"/>
    <property type="molecule type" value="Genomic_DNA"/>
</dbReference>
<keyword evidence="4" id="KW-1185">Reference proteome</keyword>
<feature type="region of interest" description="Disordered" evidence="1">
    <location>
        <begin position="572"/>
        <end position="604"/>
    </location>
</feature>
<dbReference type="InterPro" id="IPR002557">
    <property type="entry name" value="Chitin-bd_dom"/>
</dbReference>
<feature type="compositionally biased region" description="Polar residues" evidence="1">
    <location>
        <begin position="342"/>
        <end position="356"/>
    </location>
</feature>
<gene>
    <name evidence="3" type="ORF">SK128_022808</name>
</gene>
<dbReference type="InterPro" id="IPR052976">
    <property type="entry name" value="Scoloptoxin-like"/>
</dbReference>
<feature type="region of interest" description="Disordered" evidence="1">
    <location>
        <begin position="68"/>
        <end position="95"/>
    </location>
</feature>
<proteinExistence type="predicted"/>
<evidence type="ECO:0000313" key="3">
    <source>
        <dbReference type="EMBL" id="KAK7013630.1"/>
    </source>
</evidence>
<dbReference type="PROSITE" id="PS50940">
    <property type="entry name" value="CHIT_BIND_II"/>
    <property type="match status" value="1"/>
</dbReference>
<dbReference type="PANTHER" id="PTHR22933:SF43">
    <property type="entry name" value="LP10131P"/>
    <property type="match status" value="1"/>
</dbReference>
<dbReference type="PANTHER" id="PTHR22933">
    <property type="entry name" value="FI18007P1-RELATED"/>
    <property type="match status" value="1"/>
</dbReference>
<name>A0AAN8WI54_HALRR</name>
<dbReference type="AlphaFoldDB" id="A0AAN8WI54"/>
<feature type="compositionally biased region" description="Low complexity" evidence="1">
    <location>
        <begin position="81"/>
        <end position="95"/>
    </location>
</feature>
<comment type="caution">
    <text evidence="3">The sequence shown here is derived from an EMBL/GenBank/DDBJ whole genome shotgun (WGS) entry which is preliminary data.</text>
</comment>
<dbReference type="InterPro" id="IPR036508">
    <property type="entry name" value="Chitin-bd_dom_sf"/>
</dbReference>
<evidence type="ECO:0000313" key="4">
    <source>
        <dbReference type="Proteomes" id="UP001381693"/>
    </source>
</evidence>
<protein>
    <recommendedName>
        <fullName evidence="2">Chitin-binding type-2 domain-containing protein</fullName>
    </recommendedName>
</protein>
<reference evidence="3 4" key="1">
    <citation type="submission" date="2023-11" db="EMBL/GenBank/DDBJ databases">
        <title>Halocaridina rubra genome assembly.</title>
        <authorList>
            <person name="Smith C."/>
        </authorList>
    </citation>
    <scope>NUCLEOTIDE SEQUENCE [LARGE SCALE GENOMIC DNA]</scope>
    <source>
        <strain evidence="3">EP-1</strain>
        <tissue evidence="3">Whole</tissue>
    </source>
</reference>
<dbReference type="SUPFAM" id="SSF57625">
    <property type="entry name" value="Invertebrate chitin-binding proteins"/>
    <property type="match status" value="1"/>
</dbReference>
<evidence type="ECO:0000259" key="2">
    <source>
        <dbReference type="PROSITE" id="PS50940"/>
    </source>
</evidence>
<feature type="region of interest" description="Disordered" evidence="1">
    <location>
        <begin position="342"/>
        <end position="373"/>
    </location>
</feature>
<organism evidence="3 4">
    <name type="scientific">Halocaridina rubra</name>
    <name type="common">Hawaiian red shrimp</name>
    <dbReference type="NCBI Taxonomy" id="373956"/>
    <lineage>
        <taxon>Eukaryota</taxon>
        <taxon>Metazoa</taxon>
        <taxon>Ecdysozoa</taxon>
        <taxon>Arthropoda</taxon>
        <taxon>Crustacea</taxon>
        <taxon>Multicrustacea</taxon>
        <taxon>Malacostraca</taxon>
        <taxon>Eumalacostraca</taxon>
        <taxon>Eucarida</taxon>
        <taxon>Decapoda</taxon>
        <taxon>Pleocyemata</taxon>
        <taxon>Caridea</taxon>
        <taxon>Atyoidea</taxon>
        <taxon>Atyidae</taxon>
        <taxon>Halocaridina</taxon>
    </lineage>
</organism>